<dbReference type="AlphaFoldDB" id="A0A1J6KD03"/>
<evidence type="ECO:0000313" key="3">
    <source>
        <dbReference type="Proteomes" id="UP000187609"/>
    </source>
</evidence>
<feature type="domain" description="F-box" evidence="1">
    <location>
        <begin position="17"/>
        <end position="64"/>
    </location>
</feature>
<dbReference type="Pfam" id="PF00646">
    <property type="entry name" value="F-box"/>
    <property type="match status" value="1"/>
</dbReference>
<dbReference type="SUPFAM" id="SSF52047">
    <property type="entry name" value="RNI-like"/>
    <property type="match status" value="1"/>
</dbReference>
<comment type="caution">
    <text evidence="2">The sequence shown here is derived from an EMBL/GenBank/DDBJ whole genome shotgun (WGS) entry which is preliminary data.</text>
</comment>
<name>A0A1J6KD03_NICAT</name>
<sequence length="267" mass="30410">MNRKAKRKNKNVAIAKSRQWLDLPEEIWENILKRLGAIEILENAQKVCTMWRRVFKDPFMWRVIDISNCRGLSDSNHFQKICSHAVDCSQGELVDIRLAFFATKESLAYVAERSRKLKRLSIAWCHSKLVPEVLVEVFQKLPLLEELSLTDTAITIKGIEALGRFCPRLKSFELKNVVSYNIKSVGKRNDEALSIAKNLPALHHLELIGNSMTNVGLGAILDGCPNLVLRDLRGCFNVRLDKVLSSRISQQIKDVKYPRDSLAGHNF</sequence>
<dbReference type="PANTHER" id="PTHR38926">
    <property type="entry name" value="F-BOX DOMAIN CONTAINING PROTEIN, EXPRESSED"/>
    <property type="match status" value="1"/>
</dbReference>
<dbReference type="PANTHER" id="PTHR38926:SF36">
    <property type="entry name" value="F-BOX PROTEIN SKIP19-LIKE"/>
    <property type="match status" value="1"/>
</dbReference>
<gene>
    <name evidence="2" type="primary">SKIP19_1</name>
    <name evidence="2" type="ORF">A4A49_36917</name>
</gene>
<evidence type="ECO:0000313" key="2">
    <source>
        <dbReference type="EMBL" id="OIT22824.1"/>
    </source>
</evidence>
<organism evidence="2 3">
    <name type="scientific">Nicotiana attenuata</name>
    <name type="common">Coyote tobacco</name>
    <dbReference type="NCBI Taxonomy" id="49451"/>
    <lineage>
        <taxon>Eukaryota</taxon>
        <taxon>Viridiplantae</taxon>
        <taxon>Streptophyta</taxon>
        <taxon>Embryophyta</taxon>
        <taxon>Tracheophyta</taxon>
        <taxon>Spermatophyta</taxon>
        <taxon>Magnoliopsida</taxon>
        <taxon>eudicotyledons</taxon>
        <taxon>Gunneridae</taxon>
        <taxon>Pentapetalae</taxon>
        <taxon>asterids</taxon>
        <taxon>lamiids</taxon>
        <taxon>Solanales</taxon>
        <taxon>Solanaceae</taxon>
        <taxon>Nicotianoideae</taxon>
        <taxon>Nicotianeae</taxon>
        <taxon>Nicotiana</taxon>
    </lineage>
</organism>
<proteinExistence type="predicted"/>
<accession>A0A1J6KD03</accession>
<protein>
    <submittedName>
        <fullName evidence="2">F-box protein skip19</fullName>
    </submittedName>
</protein>
<dbReference type="Gramene" id="OIT22824">
    <property type="protein sequence ID" value="OIT22824"/>
    <property type="gene ID" value="A4A49_36917"/>
</dbReference>
<dbReference type="EMBL" id="MJEQ01003468">
    <property type="protein sequence ID" value="OIT22824.1"/>
    <property type="molecule type" value="Genomic_DNA"/>
</dbReference>
<dbReference type="Proteomes" id="UP000187609">
    <property type="component" value="Unassembled WGS sequence"/>
</dbReference>
<dbReference type="SMR" id="A0A1J6KD03"/>
<reference evidence="2" key="1">
    <citation type="submission" date="2016-11" db="EMBL/GenBank/DDBJ databases">
        <title>The genome of Nicotiana attenuata.</title>
        <authorList>
            <person name="Xu S."/>
            <person name="Brockmoeller T."/>
            <person name="Gaquerel E."/>
            <person name="Navarro A."/>
            <person name="Kuhl H."/>
            <person name="Gase K."/>
            <person name="Ling Z."/>
            <person name="Zhou W."/>
            <person name="Kreitzer C."/>
            <person name="Stanke M."/>
            <person name="Tang H."/>
            <person name="Lyons E."/>
            <person name="Pandey P."/>
            <person name="Pandey S.P."/>
            <person name="Timmermann B."/>
            <person name="Baldwin I.T."/>
        </authorList>
    </citation>
    <scope>NUCLEOTIDE SEQUENCE [LARGE SCALE GENOMIC DNA]</scope>
    <source>
        <strain evidence="2">UT</strain>
    </source>
</reference>
<dbReference type="CDD" id="cd22164">
    <property type="entry name" value="F-box_AtSKIP19-like"/>
    <property type="match status" value="1"/>
</dbReference>
<evidence type="ECO:0000259" key="1">
    <source>
        <dbReference type="PROSITE" id="PS50181"/>
    </source>
</evidence>
<dbReference type="SMART" id="SM00256">
    <property type="entry name" value="FBOX"/>
    <property type="match status" value="1"/>
</dbReference>
<dbReference type="Gene3D" id="1.20.1280.50">
    <property type="match status" value="1"/>
</dbReference>
<dbReference type="InterPro" id="IPR001810">
    <property type="entry name" value="F-box_dom"/>
</dbReference>
<dbReference type="OMA" id="ACCRHVV"/>
<dbReference type="InterPro" id="IPR032675">
    <property type="entry name" value="LRR_dom_sf"/>
</dbReference>
<keyword evidence="3" id="KW-1185">Reference proteome</keyword>
<dbReference type="Gene3D" id="3.80.10.10">
    <property type="entry name" value="Ribonuclease Inhibitor"/>
    <property type="match status" value="1"/>
</dbReference>
<dbReference type="PROSITE" id="PS50181">
    <property type="entry name" value="FBOX"/>
    <property type="match status" value="1"/>
</dbReference>